<name>G8NW30_GRAMM</name>
<evidence type="ECO:0000313" key="2">
    <source>
        <dbReference type="Proteomes" id="UP000007113"/>
    </source>
</evidence>
<accession>G8NW30</accession>
<evidence type="ECO:0000313" key="1">
    <source>
        <dbReference type="EMBL" id="AEU35450.1"/>
    </source>
</evidence>
<sequence>MAEEDLSFAGFIAEIDGLGKGEWTTVYSSRDGVDGVAIYSALIKNTLVKMALKHPSWDIQIGDGGPGLESSFRDGKEQTRYVRSSDKGVEPLVLNRSFHDIRPGYWEISEDFRLYFNLYDDKSSRKLLRIDDNGDEHEAVLMKNDEIKIKTFLIRQYLTVRKMKLAIFFDYHLFSPRTIEELGIEEDSVEKKGAGFIYSVSVGRSMGFSDDTKKSHGRLLGKKLVSSDSSFKPDILGRQKKQYIDFIIGADDNGRETLFTCNEAELSNYFGANPGAPHYLTPVCFRKEVLNKYYSQPEKYTVSDGYLSCGALWSLHIDNNQPEAVMVFLGDLGHLSHTEQMYWRGFNLPSGNMSRVAFKRSILGQFTTPQTADLYFKQKFLAFNEYWKKKFGWELFRSLIGKDEYAFKILRVPLTNDQREFDEQIATLTKVFIDSLNEKELAKGITNKENAKGLDKFETWLQSQHFRSDPMMQFLRKLQALRSASTAHRKGDNYEKLKPFFEMGEKELADVLEDILIKCVWTLRTLEKYFLPNIPTEEDVDYDD</sequence>
<gene>
    <name evidence="1" type="ordered locus">AciX8_1105</name>
</gene>
<protein>
    <recommendedName>
        <fullName evidence="3">ApeA N-terminal domain-containing protein</fullName>
    </recommendedName>
</protein>
<reference evidence="1 2" key="1">
    <citation type="submission" date="2011-11" db="EMBL/GenBank/DDBJ databases">
        <title>Complete sequence of Granulicella mallensis MP5ACTX8.</title>
        <authorList>
            <consortium name="US DOE Joint Genome Institute"/>
            <person name="Lucas S."/>
            <person name="Copeland A."/>
            <person name="Lapidus A."/>
            <person name="Cheng J.-F."/>
            <person name="Goodwin L."/>
            <person name="Pitluck S."/>
            <person name="Peters L."/>
            <person name="Lu M."/>
            <person name="Detter J.C."/>
            <person name="Han C."/>
            <person name="Tapia R."/>
            <person name="Land M."/>
            <person name="Hauser L."/>
            <person name="Kyrpides N."/>
            <person name="Ivanova N."/>
            <person name="Mikhailova N."/>
            <person name="Pagani I."/>
            <person name="Rawat S."/>
            <person name="Mannisto M."/>
            <person name="Haggblom M."/>
            <person name="Woyke T."/>
        </authorList>
    </citation>
    <scope>NUCLEOTIDE SEQUENCE [LARGE SCALE GENOMIC DNA]</scope>
    <source>
        <strain evidence="2">ATCC BAA-1857 / DSM 23137 / MP5ACTX8</strain>
    </source>
</reference>
<evidence type="ECO:0008006" key="3">
    <source>
        <dbReference type="Google" id="ProtNLM"/>
    </source>
</evidence>
<proteinExistence type="predicted"/>
<dbReference type="Proteomes" id="UP000007113">
    <property type="component" value="Chromosome"/>
</dbReference>
<organism evidence="1 2">
    <name type="scientific">Granulicella mallensis (strain ATCC BAA-1857 / DSM 23137 / MP5ACTX8)</name>
    <dbReference type="NCBI Taxonomy" id="682795"/>
    <lineage>
        <taxon>Bacteria</taxon>
        <taxon>Pseudomonadati</taxon>
        <taxon>Acidobacteriota</taxon>
        <taxon>Terriglobia</taxon>
        <taxon>Terriglobales</taxon>
        <taxon>Acidobacteriaceae</taxon>
        <taxon>Granulicella</taxon>
    </lineage>
</organism>
<dbReference type="HOGENOM" id="CLU_033891_0_0_0"/>
<keyword evidence="2" id="KW-1185">Reference proteome</keyword>
<dbReference type="EMBL" id="CP003130">
    <property type="protein sequence ID" value="AEU35450.1"/>
    <property type="molecule type" value="Genomic_DNA"/>
</dbReference>
<dbReference type="RefSeq" id="WP_014264330.1">
    <property type="nucleotide sequence ID" value="NC_016631.1"/>
</dbReference>
<dbReference type="STRING" id="682795.AciX8_1105"/>
<dbReference type="AlphaFoldDB" id="G8NW30"/>
<dbReference type="eggNOG" id="ENOG502Z9E4">
    <property type="taxonomic scope" value="Bacteria"/>
</dbReference>
<dbReference type="KEGG" id="gma:AciX8_1105"/>
<dbReference type="OrthoDB" id="2375320at2"/>